<reference evidence="3 4" key="1">
    <citation type="journal article" date="2018" name="PLoS Genet.">
        <title>Repeat elements organise 3D genome structure and mediate transcription in the filamentous fungus Epichloe festucae.</title>
        <authorList>
            <person name="Winter D.J."/>
            <person name="Ganley A.R.D."/>
            <person name="Young C.A."/>
            <person name="Liachko I."/>
            <person name="Schardl C.L."/>
            <person name="Dupont P.Y."/>
            <person name="Berry D."/>
            <person name="Ram A."/>
            <person name="Scott B."/>
            <person name="Cox M.P."/>
        </authorList>
    </citation>
    <scope>NUCLEOTIDE SEQUENCE [LARGE SCALE GENOMIC DNA]</scope>
    <source>
        <strain evidence="3 4">Fl1</strain>
    </source>
</reference>
<feature type="domain" description="Thioredoxin-like fold" evidence="2">
    <location>
        <begin position="68"/>
        <end position="170"/>
    </location>
</feature>
<evidence type="ECO:0000313" key="4">
    <source>
        <dbReference type="Proteomes" id="UP000594364"/>
    </source>
</evidence>
<accession>A0A7U3Q1J7</accession>
<dbReference type="Pfam" id="PF17172">
    <property type="entry name" value="GST_N_4"/>
    <property type="match status" value="1"/>
</dbReference>
<organism evidence="3 4">
    <name type="scientific">Epichloe festucae (strain Fl1)</name>
    <dbReference type="NCBI Taxonomy" id="877507"/>
    <lineage>
        <taxon>Eukaryota</taxon>
        <taxon>Fungi</taxon>
        <taxon>Dikarya</taxon>
        <taxon>Ascomycota</taxon>
        <taxon>Pezizomycotina</taxon>
        <taxon>Sordariomycetes</taxon>
        <taxon>Hypocreomycetidae</taxon>
        <taxon>Hypocreales</taxon>
        <taxon>Clavicipitaceae</taxon>
        <taxon>Epichloe</taxon>
    </lineage>
</organism>
<dbReference type="Pfam" id="PF17171">
    <property type="entry name" value="GST_C_6"/>
    <property type="match status" value="1"/>
</dbReference>
<dbReference type="OrthoDB" id="198787at2759"/>
<protein>
    <recommendedName>
        <fullName evidence="5">Mitochondrial outer membrane protein</fullName>
    </recommendedName>
</protein>
<proteinExistence type="predicted"/>
<feature type="domain" description="Metaxin glutathione S-transferase" evidence="1">
    <location>
        <begin position="220"/>
        <end position="285"/>
    </location>
</feature>
<evidence type="ECO:0000259" key="2">
    <source>
        <dbReference type="Pfam" id="PF17172"/>
    </source>
</evidence>
<dbReference type="GO" id="GO:0001401">
    <property type="term" value="C:SAM complex"/>
    <property type="evidence" value="ECO:0007669"/>
    <property type="project" value="TreeGrafter"/>
</dbReference>
<gene>
    <name evidence="3" type="ORF">C2857_003857</name>
</gene>
<keyword evidence="4" id="KW-1185">Reference proteome</keyword>
<dbReference type="EMBL" id="CP031389">
    <property type="protein sequence ID" value="QPH11916.1"/>
    <property type="molecule type" value="Genomic_DNA"/>
</dbReference>
<evidence type="ECO:0000313" key="3">
    <source>
        <dbReference type="EMBL" id="QPH11916.1"/>
    </source>
</evidence>
<evidence type="ECO:0000259" key="1">
    <source>
        <dbReference type="Pfam" id="PF17171"/>
    </source>
</evidence>
<sequence>MAAPAAPPNASLFAAPRPIRQLFKLFPLQVREAEPLPARSPDRPRARAELHVFSTDDDAARGLPSYNPACLKWQTLLRIAGLQADLVPSTNHASPSGALPFLLLPSSSSSSRPDNIPLAGDRIAQYAREHHPSLAWPDERPLAVARQQAYASLLAQSIRPAWLYTLYLDPVHTALLSRLYLPRPPLRDTLLRSLRAAATREILQTTRGRVVRPSQVYRDAEAALAALSALLGDQEWFSGGPSPGPFDADVFAYTYLIGDDRMGWQDGRLAECLAGCGNLVGHARRLYERCWGEEGGA</sequence>
<dbReference type="InterPro" id="IPR033468">
    <property type="entry name" value="Metaxin_GST"/>
</dbReference>
<dbReference type="InterPro" id="IPR012336">
    <property type="entry name" value="Thioredoxin-like_fold"/>
</dbReference>
<dbReference type="Proteomes" id="UP000594364">
    <property type="component" value="Chromosome 5"/>
</dbReference>
<dbReference type="GO" id="GO:0007005">
    <property type="term" value="P:mitochondrion organization"/>
    <property type="evidence" value="ECO:0007669"/>
    <property type="project" value="TreeGrafter"/>
</dbReference>
<evidence type="ECO:0008006" key="5">
    <source>
        <dbReference type="Google" id="ProtNLM"/>
    </source>
</evidence>
<dbReference type="PANTHER" id="PTHR12289:SF44">
    <property type="entry name" value="OUTER MEMBRANE PROTEIN (SAM35), PUTATIVE (AFU_ORTHOLOGUE AFUA_1G13180)-RELATED"/>
    <property type="match status" value="1"/>
</dbReference>
<dbReference type="PANTHER" id="PTHR12289">
    <property type="entry name" value="METAXIN RELATED"/>
    <property type="match status" value="1"/>
</dbReference>
<dbReference type="InterPro" id="IPR050931">
    <property type="entry name" value="Mito_Protein_Transport_Metaxin"/>
</dbReference>
<name>A0A7U3Q1J7_EPIFF</name>
<dbReference type="AlphaFoldDB" id="A0A7U3Q1J7"/>